<keyword evidence="5 6" id="KW-0472">Membrane</keyword>
<keyword evidence="4 6" id="KW-1133">Transmembrane helix</keyword>
<evidence type="ECO:0000256" key="3">
    <source>
        <dbReference type="ARBA" id="ARBA00022692"/>
    </source>
</evidence>
<keyword evidence="2" id="KW-1003">Cell membrane</keyword>
<feature type="domain" description="MacB-like periplasmic core" evidence="8">
    <location>
        <begin position="51"/>
        <end position="268"/>
    </location>
</feature>
<dbReference type="InterPro" id="IPR003838">
    <property type="entry name" value="ABC3_permease_C"/>
</dbReference>
<dbReference type="Pfam" id="PF02687">
    <property type="entry name" value="FtsX"/>
    <property type="match status" value="2"/>
</dbReference>
<feature type="transmembrane region" description="Helical" evidence="6">
    <location>
        <begin position="412"/>
        <end position="434"/>
    </location>
</feature>
<feature type="transmembrane region" description="Helical" evidence="6">
    <location>
        <begin position="455"/>
        <end position="479"/>
    </location>
</feature>
<dbReference type="GO" id="GO:0022857">
    <property type="term" value="F:transmembrane transporter activity"/>
    <property type="evidence" value="ECO:0007669"/>
    <property type="project" value="TreeGrafter"/>
</dbReference>
<organism evidence="9">
    <name type="scientific">Roseihalotalea indica</name>
    <dbReference type="NCBI Taxonomy" id="2867963"/>
    <lineage>
        <taxon>Bacteria</taxon>
        <taxon>Pseudomonadati</taxon>
        <taxon>Bacteroidota</taxon>
        <taxon>Cytophagia</taxon>
        <taxon>Cytophagales</taxon>
        <taxon>Catalimonadaceae</taxon>
        <taxon>Roseihalotalea</taxon>
    </lineage>
</organism>
<dbReference type="PANTHER" id="PTHR30572:SF18">
    <property type="entry name" value="ABC-TYPE MACROLIDE FAMILY EXPORT SYSTEM PERMEASE COMPONENT 2"/>
    <property type="match status" value="1"/>
</dbReference>
<dbReference type="InterPro" id="IPR050250">
    <property type="entry name" value="Macrolide_Exporter_MacB"/>
</dbReference>
<feature type="transmembrane region" description="Helical" evidence="6">
    <location>
        <begin position="784"/>
        <end position="806"/>
    </location>
</feature>
<evidence type="ECO:0000256" key="1">
    <source>
        <dbReference type="ARBA" id="ARBA00004651"/>
    </source>
</evidence>
<evidence type="ECO:0000256" key="4">
    <source>
        <dbReference type="ARBA" id="ARBA00022989"/>
    </source>
</evidence>
<dbReference type="EMBL" id="CP120682">
    <property type="protein sequence ID" value="WKN36550.1"/>
    <property type="molecule type" value="Genomic_DNA"/>
</dbReference>
<keyword evidence="3 6" id="KW-0812">Transmembrane</keyword>
<dbReference type="GO" id="GO:0005886">
    <property type="term" value="C:plasma membrane"/>
    <property type="evidence" value="ECO:0007669"/>
    <property type="project" value="UniProtKB-SubCell"/>
</dbReference>
<dbReference type="InterPro" id="IPR025857">
    <property type="entry name" value="MacB_PCD"/>
</dbReference>
<evidence type="ECO:0000256" key="6">
    <source>
        <dbReference type="SAM" id="Phobius"/>
    </source>
</evidence>
<feature type="transmembrane region" description="Helical" evidence="6">
    <location>
        <begin position="49"/>
        <end position="72"/>
    </location>
</feature>
<evidence type="ECO:0000256" key="2">
    <source>
        <dbReference type="ARBA" id="ARBA00022475"/>
    </source>
</evidence>
<evidence type="ECO:0000256" key="5">
    <source>
        <dbReference type="ARBA" id="ARBA00023136"/>
    </source>
</evidence>
<feature type="domain" description="ABC3 transporter permease C-terminal" evidence="7">
    <location>
        <begin position="709"/>
        <end position="817"/>
    </location>
</feature>
<accession>A0AA49JGH6</accession>
<evidence type="ECO:0000259" key="7">
    <source>
        <dbReference type="Pfam" id="PF02687"/>
    </source>
</evidence>
<gene>
    <name evidence="9" type="ORF">K4G66_29755</name>
</gene>
<evidence type="ECO:0000313" key="9">
    <source>
        <dbReference type="EMBL" id="WKN36550.1"/>
    </source>
</evidence>
<feature type="domain" description="ABC3 transporter permease C-terminal" evidence="7">
    <location>
        <begin position="321"/>
        <end position="436"/>
    </location>
</feature>
<reference evidence="9" key="1">
    <citation type="journal article" date="2023" name="Comput. Struct. Biotechnol. J.">
        <title>Discovery of a novel marine Bacteroidetes with a rich repertoire of carbohydrate-active enzymes.</title>
        <authorList>
            <person name="Chen B."/>
            <person name="Liu G."/>
            <person name="Chen Q."/>
            <person name="Wang H."/>
            <person name="Liu L."/>
            <person name="Tang K."/>
        </authorList>
    </citation>
    <scope>NUCLEOTIDE SEQUENCE</scope>
    <source>
        <strain evidence="9">TK19036</strain>
    </source>
</reference>
<comment type="subcellular location">
    <subcellularLocation>
        <location evidence="1">Cell membrane</location>
        <topology evidence="1">Multi-pass membrane protein</topology>
    </subcellularLocation>
</comment>
<reference evidence="9" key="2">
    <citation type="journal article" date="2024" name="Antonie Van Leeuwenhoek">
        <title>Roseihalotalea indica gen. nov., sp. nov., a halophilic Bacteroidetes from mesopelagic Southwest Indian Ocean with higher carbohydrate metabolic potential.</title>
        <authorList>
            <person name="Chen B."/>
            <person name="Zhang M."/>
            <person name="Lin D."/>
            <person name="Ye J."/>
            <person name="Tang K."/>
        </authorList>
    </citation>
    <scope>NUCLEOTIDE SEQUENCE</scope>
    <source>
        <strain evidence="9">TK19036</strain>
    </source>
</reference>
<dbReference type="Pfam" id="PF12704">
    <property type="entry name" value="MacB_PCD"/>
    <property type="match status" value="2"/>
</dbReference>
<proteinExistence type="predicted"/>
<protein>
    <submittedName>
        <fullName evidence="9">ABC transporter permease</fullName>
    </submittedName>
</protein>
<feature type="transmembrane region" description="Helical" evidence="6">
    <location>
        <begin position="706"/>
        <end position="729"/>
    </location>
</feature>
<sequence length="829" mass="92735">MESDNIAWCADFYGGILFSIKVSGHQPTTSAMFKNYLIIAFRNLAKHKVYSLINILGLAIGMAACLVIFLFISDELSFDGFHQKKAQIYRLDEVQSFEGMSPQNVALSMPGMGPNLLNEMPEIADFTRFWNWDNMLYQQEERELLVQRTAVVDSTFLQIFDFSLIQGDRQTALAEPYSVLMTEETALKFFGRTDVLSEQLVINDQNFKVTGILQDVPESSHLQFDALISINTVTRENPEFNDRWGSNFMVTYLLLEPQADVEQLESKFPQFLIDHMGEDAIEAYTLFLQPLSDVHLGSMNIEHDYQNYRKFDRTYIKVFSILAFFVLVIASINFMNLSVARSATRAREVGIRKAIGALRKQLIRQFLGESVLLTFIALILALVIAASFIPYLNSLTNRSLSLLTVAEHGGMVVAILGVACIVGVLSGAYPAFFLSSYQAAKVLKGRIESLSRKSFLRNGLVVVQFSIAIALIVGTVLAVQQLQFMKSKDIGFDKEQMMLIPLSREANEKYETLKSELINRNGVKGVTASGQRMGNNLHQTGAKMKTDTVMRQLTVSQVNVDHDFLQVYNIPVKEGRAFSKDHSTDAGFGFIINQSLADELGLEDPVGARFGFGWYNDDTLGTIVGVTGDFNFNSLHHSVNTLCLHVHPEWGYSELSVKINPDHMDQTIGEVEDVWNSLVSDRPFEYSFLDEHFESLYRSDEQMSSIVSIIAGLAIIIACLGLFGLASITTEQRTKEIGIRKVLGASLSQLLLVLSRNFAVLVMLAFLIAVPISYFLVREWLDGFAFRISIGVWVFLFAGVISFLVAMTTISFQTARAALANPVESLRSE</sequence>
<feature type="domain" description="MacB-like periplasmic core" evidence="8">
    <location>
        <begin position="466"/>
        <end position="631"/>
    </location>
</feature>
<name>A0AA49JGH6_9BACT</name>
<dbReference type="PANTHER" id="PTHR30572">
    <property type="entry name" value="MEMBRANE COMPONENT OF TRANSPORTER-RELATED"/>
    <property type="match status" value="1"/>
</dbReference>
<evidence type="ECO:0000259" key="8">
    <source>
        <dbReference type="Pfam" id="PF12704"/>
    </source>
</evidence>
<feature type="transmembrane region" description="Helical" evidence="6">
    <location>
        <begin position="750"/>
        <end position="772"/>
    </location>
</feature>
<dbReference type="AlphaFoldDB" id="A0AA49JGH6"/>
<feature type="transmembrane region" description="Helical" evidence="6">
    <location>
        <begin position="370"/>
        <end position="392"/>
    </location>
</feature>
<feature type="transmembrane region" description="Helical" evidence="6">
    <location>
        <begin position="315"/>
        <end position="337"/>
    </location>
</feature>